<dbReference type="InterPro" id="IPR036710">
    <property type="entry name" value="RNA_pol_Rpb5_N_sf"/>
</dbReference>
<evidence type="ECO:0000313" key="9">
    <source>
        <dbReference type="EMBL" id="KAE8256778.1"/>
    </source>
</evidence>
<dbReference type="PANTHER" id="PTHR10535">
    <property type="entry name" value="DNA-DIRECTED RNA POLYMERASES I, II, AND III SUBUNIT RPABC1"/>
    <property type="match status" value="1"/>
</dbReference>
<evidence type="ECO:0000256" key="5">
    <source>
        <dbReference type="ARBA" id="ARBA00025765"/>
    </source>
</evidence>
<dbReference type="GO" id="GO:0042797">
    <property type="term" value="P:tRNA transcription by RNA polymerase III"/>
    <property type="evidence" value="ECO:0007669"/>
    <property type="project" value="TreeGrafter"/>
</dbReference>
<evidence type="ECO:0000256" key="4">
    <source>
        <dbReference type="ARBA" id="ARBA00023242"/>
    </source>
</evidence>
<sequence>MGGISGQHPSQQQQQQRRSKAQAQHSTANHTAAAARRRRERKQQQQQHRPSQTRARAMEEDREIARLWKVNRTIHELVRDRGYQVAEEEVSMDLRTFKSEYAPPGGGSGIDRQKLNFFTTHTERANDRIFVFYSTEKAVGVKTMRTFIQILEEKDIQRGIIIWSDKMTSAARKVIDAMRSSFDLEDFDEAYLLVNITHHTLVPQHAVMTDGEKKALLQRYRLKESQLPRIQQADPVARYYGLKRGQVVKITRASETSGRYCSYRICL</sequence>
<dbReference type="Pfam" id="PF01191">
    <property type="entry name" value="RNA_pol_Rpb5_C"/>
    <property type="match status" value="1"/>
</dbReference>
<comment type="caution">
    <text evidence="9">The sequence shown here is derived from an EMBL/GenBank/DDBJ whole genome shotgun (WGS) entry which is preliminary data.</text>
</comment>
<feature type="region of interest" description="Disordered" evidence="6">
    <location>
        <begin position="1"/>
        <end position="59"/>
    </location>
</feature>
<dbReference type="GO" id="GO:0006367">
    <property type="term" value="P:transcription initiation at RNA polymerase II promoter"/>
    <property type="evidence" value="ECO:0007669"/>
    <property type="project" value="UniProtKB-ARBA"/>
</dbReference>
<dbReference type="Gene3D" id="3.90.940.20">
    <property type="entry name" value="RPB5-like RNA polymerase subunit"/>
    <property type="match status" value="1"/>
</dbReference>
<comment type="subcellular location">
    <subcellularLocation>
        <location evidence="1">Nucleus</location>
    </subcellularLocation>
</comment>
<feature type="domain" description="RNA polymerase subunit H/Rpb5 C-terminal" evidence="7">
    <location>
        <begin position="194"/>
        <end position="266"/>
    </location>
</feature>
<dbReference type="GO" id="GO:0006362">
    <property type="term" value="P:transcription elongation by RNA polymerase I"/>
    <property type="evidence" value="ECO:0007669"/>
    <property type="project" value="TreeGrafter"/>
</dbReference>
<evidence type="ECO:0000256" key="6">
    <source>
        <dbReference type="SAM" id="MobiDB-lite"/>
    </source>
</evidence>
<feature type="domain" description="RNA polymerase Rpb5 N-terminal" evidence="8">
    <location>
        <begin position="61"/>
        <end position="149"/>
    </location>
</feature>
<dbReference type="Pfam" id="PF03871">
    <property type="entry name" value="RNA_pol_Rpb5_N"/>
    <property type="match status" value="1"/>
</dbReference>
<accession>A0A177UD29</accession>
<evidence type="ECO:0000256" key="1">
    <source>
        <dbReference type="ARBA" id="ARBA00004123"/>
    </source>
</evidence>
<evidence type="ECO:0000256" key="3">
    <source>
        <dbReference type="ARBA" id="ARBA00023163"/>
    </source>
</evidence>
<comment type="similarity">
    <text evidence="5">Belongs to the archaeal Rpo5/eukaryotic RPB5 RNA polymerase subunit family.</text>
</comment>
<dbReference type="GO" id="GO:0005665">
    <property type="term" value="C:RNA polymerase II, core complex"/>
    <property type="evidence" value="ECO:0007669"/>
    <property type="project" value="UniProtKB-ARBA"/>
</dbReference>
<dbReference type="InterPro" id="IPR035913">
    <property type="entry name" value="RPB5-like_sf"/>
</dbReference>
<dbReference type="GO" id="GO:0003677">
    <property type="term" value="F:DNA binding"/>
    <property type="evidence" value="ECO:0007669"/>
    <property type="project" value="InterPro"/>
</dbReference>
<protein>
    <recommendedName>
        <fullName evidence="2">DNA-directed RNA polymerases I, II, and III subunit RPABC1</fullName>
    </recommendedName>
</protein>
<reference evidence="9" key="2">
    <citation type="journal article" date="2019" name="IMA Fungus">
        <title>Genome sequencing and comparison of five Tilletia species to identify candidate genes for the detection of regulated species infecting wheat.</title>
        <authorList>
            <person name="Nguyen H.D.T."/>
            <person name="Sultana T."/>
            <person name="Kesanakurti P."/>
            <person name="Hambleton S."/>
        </authorList>
    </citation>
    <scope>NUCLEOTIDE SEQUENCE</scope>
    <source>
        <strain evidence="9">DAOMC 238032</strain>
    </source>
</reference>
<dbReference type="GO" id="GO:0005736">
    <property type="term" value="C:RNA polymerase I complex"/>
    <property type="evidence" value="ECO:0007669"/>
    <property type="project" value="UniProtKB-ARBA"/>
</dbReference>
<dbReference type="SUPFAM" id="SSF55287">
    <property type="entry name" value="RPB5-like RNA polymerase subunit"/>
    <property type="match status" value="1"/>
</dbReference>
<dbReference type="SUPFAM" id="SSF53036">
    <property type="entry name" value="Eukaryotic RPB5 N-terminal domain"/>
    <property type="match status" value="1"/>
</dbReference>
<dbReference type="PANTHER" id="PTHR10535:SF0">
    <property type="entry name" value="DNA-DIRECTED RNA POLYMERASES I, II, AND III SUBUNIT RPABC1"/>
    <property type="match status" value="1"/>
</dbReference>
<evidence type="ECO:0000256" key="2">
    <source>
        <dbReference type="ARBA" id="ARBA00020809"/>
    </source>
</evidence>
<evidence type="ECO:0000259" key="8">
    <source>
        <dbReference type="Pfam" id="PF03871"/>
    </source>
</evidence>
<dbReference type="EMBL" id="LWDD02000758">
    <property type="protein sequence ID" value="KAE8256778.1"/>
    <property type="molecule type" value="Genomic_DNA"/>
</dbReference>
<dbReference type="GO" id="GO:0005666">
    <property type="term" value="C:RNA polymerase III complex"/>
    <property type="evidence" value="ECO:0007669"/>
    <property type="project" value="TreeGrafter"/>
</dbReference>
<organism evidence="9 10">
    <name type="scientific">Tilletia caries</name>
    <name type="common">wheat bunt fungus</name>
    <dbReference type="NCBI Taxonomy" id="13290"/>
    <lineage>
        <taxon>Eukaryota</taxon>
        <taxon>Fungi</taxon>
        <taxon>Dikarya</taxon>
        <taxon>Basidiomycota</taxon>
        <taxon>Ustilaginomycotina</taxon>
        <taxon>Exobasidiomycetes</taxon>
        <taxon>Tilletiales</taxon>
        <taxon>Tilletiaceae</taxon>
        <taxon>Tilletia</taxon>
    </lineage>
</organism>
<proteinExistence type="inferred from homology"/>
<keyword evidence="3" id="KW-0804">Transcription</keyword>
<feature type="compositionally biased region" description="Low complexity" evidence="6">
    <location>
        <begin position="7"/>
        <end position="34"/>
    </location>
</feature>
<dbReference type="InterPro" id="IPR005571">
    <property type="entry name" value="RNA_pol_Rpb5_N"/>
</dbReference>
<dbReference type="FunFam" id="3.40.1340.10:FF:000002">
    <property type="entry name" value="DNA-directed RNA polymerases I, II, and III subunit RPABC1"/>
    <property type="match status" value="1"/>
</dbReference>
<reference evidence="9" key="1">
    <citation type="submission" date="2016-04" db="EMBL/GenBank/DDBJ databases">
        <authorList>
            <person name="Nguyen H.D."/>
            <person name="Kesanakurti P."/>
            <person name="Cullis J."/>
            <person name="Levesque C.A."/>
            <person name="Hambleton S."/>
        </authorList>
    </citation>
    <scope>NUCLEOTIDE SEQUENCE</scope>
    <source>
        <strain evidence="9">DAOMC 238032</strain>
    </source>
</reference>
<dbReference type="GO" id="GO:0003899">
    <property type="term" value="F:DNA-directed RNA polymerase activity"/>
    <property type="evidence" value="ECO:0007669"/>
    <property type="project" value="InterPro"/>
</dbReference>
<dbReference type="FunFam" id="3.90.940.20:FF:000001">
    <property type="entry name" value="DNA-directed RNA polymerases I, II, and III subunit RPABC1"/>
    <property type="match status" value="1"/>
</dbReference>
<evidence type="ECO:0000313" key="10">
    <source>
        <dbReference type="Proteomes" id="UP000077671"/>
    </source>
</evidence>
<dbReference type="AlphaFoldDB" id="A0A177UD29"/>
<evidence type="ECO:0000259" key="7">
    <source>
        <dbReference type="Pfam" id="PF01191"/>
    </source>
</evidence>
<feature type="compositionally biased region" description="Low complexity" evidence="6">
    <location>
        <begin position="44"/>
        <end position="55"/>
    </location>
</feature>
<dbReference type="InterPro" id="IPR014381">
    <property type="entry name" value="Arch_Rpo5/euc_Rpb5"/>
</dbReference>
<gene>
    <name evidence="9" type="ORF">A4X03_0g5065</name>
</gene>
<dbReference type="HAMAP" id="MF_00025">
    <property type="entry name" value="RNApol_Rpo5_RPB5"/>
    <property type="match status" value="1"/>
</dbReference>
<dbReference type="InterPro" id="IPR000783">
    <property type="entry name" value="RNA_pol_subH/Rpb5_C"/>
</dbReference>
<keyword evidence="4" id="KW-0539">Nucleus</keyword>
<dbReference type="Proteomes" id="UP000077671">
    <property type="component" value="Unassembled WGS sequence"/>
</dbReference>
<name>A0A177UD29_9BASI</name>
<dbReference type="Gene3D" id="3.40.1340.10">
    <property type="entry name" value="RNA polymerase, Rpb5, N-terminal domain"/>
    <property type="match status" value="1"/>
</dbReference>